<evidence type="ECO:0000313" key="18">
    <source>
        <dbReference type="Proteomes" id="UP000599523"/>
    </source>
</evidence>
<dbReference type="CDD" id="cd00075">
    <property type="entry name" value="HATPase"/>
    <property type="match status" value="1"/>
</dbReference>
<dbReference type="Pfam" id="PF00512">
    <property type="entry name" value="HisKA"/>
    <property type="match status" value="1"/>
</dbReference>
<dbReference type="PROSITE" id="PS50885">
    <property type="entry name" value="HAMP"/>
    <property type="match status" value="1"/>
</dbReference>
<dbReference type="EMBL" id="WTVM01000002">
    <property type="protein sequence ID" value="NMG01466.1"/>
    <property type="molecule type" value="Genomic_DNA"/>
</dbReference>
<dbReference type="NCBIfam" id="TIGR01386">
    <property type="entry name" value="cztS_silS_copS"/>
    <property type="match status" value="1"/>
</dbReference>
<evidence type="ECO:0000313" key="17">
    <source>
        <dbReference type="EMBL" id="NMG01466.1"/>
    </source>
</evidence>
<dbReference type="GO" id="GO:0005886">
    <property type="term" value="C:plasma membrane"/>
    <property type="evidence" value="ECO:0007669"/>
    <property type="project" value="UniProtKB-SubCell"/>
</dbReference>
<dbReference type="InterPro" id="IPR003594">
    <property type="entry name" value="HATPase_dom"/>
</dbReference>
<evidence type="ECO:0000259" key="15">
    <source>
        <dbReference type="PROSITE" id="PS50109"/>
    </source>
</evidence>
<dbReference type="FunFam" id="3.30.565.10:FF:000006">
    <property type="entry name" value="Sensor histidine kinase WalK"/>
    <property type="match status" value="1"/>
</dbReference>
<keyword evidence="10 14" id="KW-0067">ATP-binding</keyword>
<dbReference type="GO" id="GO:0005524">
    <property type="term" value="F:ATP binding"/>
    <property type="evidence" value="ECO:0007669"/>
    <property type="project" value="UniProtKB-KW"/>
</dbReference>
<dbReference type="Gene3D" id="1.10.287.130">
    <property type="match status" value="1"/>
</dbReference>
<dbReference type="PANTHER" id="PTHR45436">
    <property type="entry name" value="SENSOR HISTIDINE KINASE YKOH"/>
    <property type="match status" value="1"/>
</dbReference>
<evidence type="ECO:0000256" key="12">
    <source>
        <dbReference type="ARBA" id="ARBA00023012"/>
    </source>
</evidence>
<dbReference type="InterPro" id="IPR003660">
    <property type="entry name" value="HAMP_dom"/>
</dbReference>
<keyword evidence="9 14" id="KW-0418">Kinase</keyword>
<evidence type="ECO:0000256" key="2">
    <source>
        <dbReference type="ARBA" id="ARBA00004429"/>
    </source>
</evidence>
<dbReference type="Proteomes" id="UP000599523">
    <property type="component" value="Unassembled WGS sequence"/>
</dbReference>
<dbReference type="Gene3D" id="6.10.340.10">
    <property type="match status" value="1"/>
</dbReference>
<evidence type="ECO:0000256" key="5">
    <source>
        <dbReference type="ARBA" id="ARBA00022553"/>
    </source>
</evidence>
<keyword evidence="8 14" id="KW-0547">Nucleotide-binding</keyword>
<gene>
    <name evidence="17" type="ORF">GPA21_00570</name>
</gene>
<dbReference type="SMART" id="SM00388">
    <property type="entry name" value="HisKA"/>
    <property type="match status" value="1"/>
</dbReference>
<dbReference type="SMART" id="SM00304">
    <property type="entry name" value="HAMP"/>
    <property type="match status" value="1"/>
</dbReference>
<dbReference type="InterPro" id="IPR048590">
    <property type="entry name" value="CusS-like_sensor"/>
</dbReference>
<accession>A0A972F594</accession>
<keyword evidence="7 14" id="KW-0812">Transmembrane</keyword>
<dbReference type="RefSeq" id="WP_168986264.1">
    <property type="nucleotide sequence ID" value="NZ_CAWPHM010000222.1"/>
</dbReference>
<keyword evidence="11 14" id="KW-1133">Transmembrane helix</keyword>
<dbReference type="PROSITE" id="PS50109">
    <property type="entry name" value="HIS_KIN"/>
    <property type="match status" value="1"/>
</dbReference>
<comment type="catalytic activity">
    <reaction evidence="1 14">
        <text>ATP + protein L-histidine = ADP + protein N-phospho-L-histidine.</text>
        <dbReference type="EC" id="2.7.13.3"/>
    </reaction>
</comment>
<dbReference type="PANTHER" id="PTHR45436:SF15">
    <property type="entry name" value="SENSOR HISTIDINE KINASE CUSS"/>
    <property type="match status" value="1"/>
</dbReference>
<comment type="caution">
    <text evidence="17">The sequence shown here is derived from an EMBL/GenBank/DDBJ whole genome shotgun (WGS) entry which is preliminary data.</text>
</comment>
<feature type="domain" description="HAMP" evidence="16">
    <location>
        <begin position="191"/>
        <end position="244"/>
    </location>
</feature>
<sequence>MSAPSFGAVSLTTRLAALFAATTSVLLILVGIAVDRAVSAHFDDLDQHDLAAKLVAIETLLATTTSDDALAALPGRLDDALAGHESVALRLSIPARGWQHAVLEDRFDPQAPLSPGLRGAVTKWQDNHGTPFIGKAATIPVNLSETVAAEVMLGLDTSHHAHFLRTMRLQLGFGISVAALLAAMFGWLAASKGLAPMRRVTATASRLSAERLGERLSERDAPAEMRELVEAFNGMLARLEASFRRLSEFSADIAHELRTPVSNLMTETQVALSRSRSADEYREVLHSNLEEFDRLARMIADMLFLAKADNGLLPKPAERIALEAEAAALLEFYEALADEKGIRMEFTGAGEVVGDRLMLRRALSNLLSNAIRHTPQGETIAVGVHREGDQILLTVSNPGEPIPPDQVAQVFERFHRADLSRSRHSDGSGLGLSITRSIVEAHGGRIELESNATRTIFTIALPEDR</sequence>
<evidence type="ECO:0000259" key="16">
    <source>
        <dbReference type="PROSITE" id="PS50885"/>
    </source>
</evidence>
<evidence type="ECO:0000256" key="10">
    <source>
        <dbReference type="ARBA" id="ARBA00022840"/>
    </source>
</evidence>
<dbReference type="InterPro" id="IPR036097">
    <property type="entry name" value="HisK_dim/P_sf"/>
</dbReference>
<dbReference type="CDD" id="cd00082">
    <property type="entry name" value="HisKA"/>
    <property type="match status" value="1"/>
</dbReference>
<name>A0A972F594_9RHOO</name>
<keyword evidence="13 14" id="KW-0472">Membrane</keyword>
<evidence type="ECO:0000256" key="8">
    <source>
        <dbReference type="ARBA" id="ARBA00022741"/>
    </source>
</evidence>
<dbReference type="SUPFAM" id="SSF55874">
    <property type="entry name" value="ATPase domain of HSP90 chaperone/DNA topoisomerase II/histidine kinase"/>
    <property type="match status" value="1"/>
</dbReference>
<dbReference type="PRINTS" id="PR00344">
    <property type="entry name" value="BCTRLSENSOR"/>
</dbReference>
<evidence type="ECO:0000256" key="4">
    <source>
        <dbReference type="ARBA" id="ARBA00022519"/>
    </source>
</evidence>
<comment type="subcellular location">
    <subcellularLocation>
        <location evidence="2">Cell inner membrane</location>
        <topology evidence="2">Multi-pass membrane protein</topology>
    </subcellularLocation>
</comment>
<keyword evidence="18" id="KW-1185">Reference proteome</keyword>
<reference evidence="17" key="1">
    <citation type="submission" date="2019-12" db="EMBL/GenBank/DDBJ databases">
        <title>Comparative genomics gives insights into the taxonomy of the Azoarcus-Aromatoleum group and reveals separate origins of nif in the plant-associated Azoarcus and non-plant-associated Aromatoleum sub-groups.</title>
        <authorList>
            <person name="Lafos M."/>
            <person name="Maluk M."/>
            <person name="Batista M."/>
            <person name="Junghare M."/>
            <person name="Carmona M."/>
            <person name="Faoro H."/>
            <person name="Cruz L.M."/>
            <person name="Battistoni F."/>
            <person name="De Souza E."/>
            <person name="Pedrosa F."/>
            <person name="Chen W.-M."/>
            <person name="Poole P.S."/>
            <person name="Dixon R.A."/>
            <person name="James E.K."/>
        </authorList>
    </citation>
    <scope>NUCLEOTIDE SEQUENCE</scope>
    <source>
        <strain evidence="17">NSC3</strain>
    </source>
</reference>
<dbReference type="InterPro" id="IPR005467">
    <property type="entry name" value="His_kinase_dom"/>
</dbReference>
<dbReference type="SUPFAM" id="SSF47384">
    <property type="entry name" value="Homodimeric domain of signal transducing histidine kinase"/>
    <property type="match status" value="1"/>
</dbReference>
<evidence type="ECO:0000256" key="6">
    <source>
        <dbReference type="ARBA" id="ARBA00022679"/>
    </source>
</evidence>
<comment type="function">
    <text evidence="14">Member of a two-component regulatory system.</text>
</comment>
<feature type="domain" description="Histidine kinase" evidence="15">
    <location>
        <begin position="252"/>
        <end position="465"/>
    </location>
</feature>
<keyword evidence="3 14" id="KW-1003">Cell membrane</keyword>
<evidence type="ECO:0000256" key="9">
    <source>
        <dbReference type="ARBA" id="ARBA00022777"/>
    </source>
</evidence>
<evidence type="ECO:0000256" key="11">
    <source>
        <dbReference type="ARBA" id="ARBA00022989"/>
    </source>
</evidence>
<dbReference type="InterPro" id="IPR006290">
    <property type="entry name" value="CztS_silS_copS"/>
</dbReference>
<dbReference type="Pfam" id="PF21085">
    <property type="entry name" value="CusS"/>
    <property type="match status" value="1"/>
</dbReference>
<evidence type="ECO:0000256" key="1">
    <source>
        <dbReference type="ARBA" id="ARBA00000085"/>
    </source>
</evidence>
<dbReference type="GO" id="GO:0000155">
    <property type="term" value="F:phosphorelay sensor kinase activity"/>
    <property type="evidence" value="ECO:0007669"/>
    <property type="project" value="InterPro"/>
</dbReference>
<dbReference type="InterPro" id="IPR036890">
    <property type="entry name" value="HATPase_C_sf"/>
</dbReference>
<feature type="transmembrane region" description="Helical" evidence="14">
    <location>
        <begin position="171"/>
        <end position="190"/>
    </location>
</feature>
<dbReference type="InterPro" id="IPR004358">
    <property type="entry name" value="Sig_transdc_His_kin-like_C"/>
</dbReference>
<dbReference type="AlphaFoldDB" id="A0A972F594"/>
<dbReference type="Pfam" id="PF00672">
    <property type="entry name" value="HAMP"/>
    <property type="match status" value="1"/>
</dbReference>
<evidence type="ECO:0000256" key="3">
    <source>
        <dbReference type="ARBA" id="ARBA00022475"/>
    </source>
</evidence>
<keyword evidence="4 14" id="KW-0997">Cell inner membrane</keyword>
<dbReference type="SMART" id="SM00387">
    <property type="entry name" value="HATPase_c"/>
    <property type="match status" value="1"/>
</dbReference>
<dbReference type="InterPro" id="IPR003661">
    <property type="entry name" value="HisK_dim/P_dom"/>
</dbReference>
<proteinExistence type="predicted"/>
<evidence type="ECO:0000256" key="7">
    <source>
        <dbReference type="ARBA" id="ARBA00022692"/>
    </source>
</evidence>
<evidence type="ECO:0000256" key="13">
    <source>
        <dbReference type="ARBA" id="ARBA00023136"/>
    </source>
</evidence>
<dbReference type="EC" id="2.7.13.3" evidence="14"/>
<dbReference type="Pfam" id="PF02518">
    <property type="entry name" value="HATPase_c"/>
    <property type="match status" value="1"/>
</dbReference>
<dbReference type="CDD" id="cd06225">
    <property type="entry name" value="HAMP"/>
    <property type="match status" value="1"/>
</dbReference>
<keyword evidence="5" id="KW-0597">Phosphoprotein</keyword>
<keyword evidence="12 14" id="KW-0902">Two-component regulatory system</keyword>
<organism evidence="17 18">
    <name type="scientific">Azoarcus taiwanensis</name>
    <dbReference type="NCBI Taxonomy" id="666964"/>
    <lineage>
        <taxon>Bacteria</taxon>
        <taxon>Pseudomonadati</taxon>
        <taxon>Pseudomonadota</taxon>
        <taxon>Betaproteobacteria</taxon>
        <taxon>Rhodocyclales</taxon>
        <taxon>Zoogloeaceae</taxon>
        <taxon>Azoarcus</taxon>
    </lineage>
</organism>
<dbReference type="Gene3D" id="3.30.565.10">
    <property type="entry name" value="Histidine kinase-like ATPase, C-terminal domain"/>
    <property type="match status" value="1"/>
</dbReference>
<dbReference type="FunFam" id="1.10.287.130:FF:000001">
    <property type="entry name" value="Two-component sensor histidine kinase"/>
    <property type="match status" value="1"/>
</dbReference>
<evidence type="ECO:0000256" key="14">
    <source>
        <dbReference type="RuleBase" id="RU364088"/>
    </source>
</evidence>
<protein>
    <recommendedName>
        <fullName evidence="14">Sensor protein</fullName>
        <ecNumber evidence="14">2.7.13.3</ecNumber>
    </recommendedName>
</protein>
<feature type="transmembrane region" description="Helical" evidence="14">
    <location>
        <begin position="15"/>
        <end position="34"/>
    </location>
</feature>
<dbReference type="InterPro" id="IPR050428">
    <property type="entry name" value="TCS_sensor_his_kinase"/>
</dbReference>
<keyword evidence="6 14" id="KW-0808">Transferase</keyword>